<evidence type="ECO:0000313" key="3">
    <source>
        <dbReference type="Proteomes" id="UP000285517"/>
    </source>
</evidence>
<dbReference type="KEGG" id="aev:EI546_00360"/>
<gene>
    <name evidence="2" type="ORF">EI546_00360</name>
</gene>
<dbReference type="Pfam" id="PF14542">
    <property type="entry name" value="Acetyltransf_CG"/>
    <property type="match status" value="1"/>
</dbReference>
<protein>
    <submittedName>
        <fullName evidence="2">N-acetyltransferase</fullName>
    </submittedName>
</protein>
<dbReference type="AlphaFoldDB" id="A0A451FSB2"/>
<accession>A0A451FSB2</accession>
<reference evidence="2 3" key="1">
    <citation type="submission" date="2019-01" db="EMBL/GenBank/DDBJ databases">
        <title>Complete genome sequencing of Aequorivita sp. H23M31.</title>
        <authorList>
            <person name="Bae J.-W."/>
        </authorList>
    </citation>
    <scope>NUCLEOTIDE SEQUENCE [LARGE SCALE GENOMIC DNA]</scope>
    <source>
        <strain evidence="2 3">H23M31</strain>
    </source>
</reference>
<dbReference type="InterPro" id="IPR045057">
    <property type="entry name" value="Gcn5-rel_NAT"/>
</dbReference>
<name>A0A451FSB2_9FLAO</name>
<feature type="domain" description="N-acetyltransferase" evidence="1">
    <location>
        <begin position="4"/>
        <end position="89"/>
    </location>
</feature>
<dbReference type="Proteomes" id="UP000285517">
    <property type="component" value="Chromosome"/>
</dbReference>
<dbReference type="InterPro" id="IPR016181">
    <property type="entry name" value="Acyl_CoA_acyltransferase"/>
</dbReference>
<evidence type="ECO:0000259" key="1">
    <source>
        <dbReference type="PROSITE" id="PS51729"/>
    </source>
</evidence>
<proteinExistence type="predicted"/>
<evidence type="ECO:0000313" key="2">
    <source>
        <dbReference type="EMBL" id="QAA80279.1"/>
    </source>
</evidence>
<keyword evidence="3" id="KW-1185">Reference proteome</keyword>
<dbReference type="Gene3D" id="3.40.630.30">
    <property type="match status" value="1"/>
</dbReference>
<sequence length="91" mass="10437">MNVIDNKEKKRFETEIDGYKAFVEYEVKPNILILEHTEVDKALGGKGVGSEMVEAVLLQIELRGLKVIPHCPFIKKYISKHPEWQSIVAKE</sequence>
<dbReference type="EMBL" id="CP034951">
    <property type="protein sequence ID" value="QAA80279.1"/>
    <property type="molecule type" value="Genomic_DNA"/>
</dbReference>
<dbReference type="OrthoDB" id="1120671at2"/>
<dbReference type="PANTHER" id="PTHR31435:SF10">
    <property type="entry name" value="BSR4717 PROTEIN"/>
    <property type="match status" value="1"/>
</dbReference>
<dbReference type="GO" id="GO:0016740">
    <property type="term" value="F:transferase activity"/>
    <property type="evidence" value="ECO:0007669"/>
    <property type="project" value="UniProtKB-KW"/>
</dbReference>
<dbReference type="RefSeq" id="WP_128248680.1">
    <property type="nucleotide sequence ID" value="NZ_CP034951.1"/>
</dbReference>
<keyword evidence="2" id="KW-0808">Transferase</keyword>
<dbReference type="PROSITE" id="PS51729">
    <property type="entry name" value="GNAT_YJDJ"/>
    <property type="match status" value="1"/>
</dbReference>
<dbReference type="InterPro" id="IPR031165">
    <property type="entry name" value="GNAT_YJDJ"/>
</dbReference>
<dbReference type="CDD" id="cd04301">
    <property type="entry name" value="NAT_SF"/>
    <property type="match status" value="1"/>
</dbReference>
<dbReference type="SUPFAM" id="SSF55729">
    <property type="entry name" value="Acyl-CoA N-acyltransferases (Nat)"/>
    <property type="match status" value="1"/>
</dbReference>
<organism evidence="2 3">
    <name type="scientific">Aequorivita ciconiae</name>
    <dbReference type="NCBI Taxonomy" id="2494375"/>
    <lineage>
        <taxon>Bacteria</taxon>
        <taxon>Pseudomonadati</taxon>
        <taxon>Bacteroidota</taxon>
        <taxon>Flavobacteriia</taxon>
        <taxon>Flavobacteriales</taxon>
        <taxon>Flavobacteriaceae</taxon>
        <taxon>Aequorivita</taxon>
    </lineage>
</organism>
<dbReference type="PANTHER" id="PTHR31435">
    <property type="entry name" value="PROTEIN NATD1"/>
    <property type="match status" value="1"/>
</dbReference>